<evidence type="ECO:0000256" key="5">
    <source>
        <dbReference type="SAM" id="MobiDB-lite"/>
    </source>
</evidence>
<keyword evidence="2" id="KW-0238">DNA-binding</keyword>
<feature type="region of interest" description="Disordered" evidence="5">
    <location>
        <begin position="691"/>
        <end position="746"/>
    </location>
</feature>
<protein>
    <recommendedName>
        <fullName evidence="8">Zn(2)-C6 fungal-type domain-containing protein</fullName>
    </recommendedName>
</protein>
<dbReference type="EMBL" id="DS028093">
    <property type="protein sequence ID" value="KMP01463.1"/>
    <property type="molecule type" value="Genomic_DNA"/>
</dbReference>
<accession>A0A0J6Y495</accession>
<dbReference type="GO" id="GO:0000981">
    <property type="term" value="F:DNA-binding transcription factor activity, RNA polymerase II-specific"/>
    <property type="evidence" value="ECO:0007669"/>
    <property type="project" value="InterPro"/>
</dbReference>
<evidence type="ECO:0000256" key="1">
    <source>
        <dbReference type="ARBA" id="ARBA00023015"/>
    </source>
</evidence>
<evidence type="ECO:0000256" key="3">
    <source>
        <dbReference type="ARBA" id="ARBA00023163"/>
    </source>
</evidence>
<keyword evidence="1" id="KW-0805">Transcription regulation</keyword>
<dbReference type="AlphaFoldDB" id="A0A0J6Y495"/>
<feature type="region of interest" description="Disordered" evidence="5">
    <location>
        <begin position="145"/>
        <end position="171"/>
    </location>
</feature>
<feature type="compositionally biased region" description="Polar residues" evidence="5">
    <location>
        <begin position="691"/>
        <end position="704"/>
    </location>
</feature>
<evidence type="ECO:0000256" key="4">
    <source>
        <dbReference type="ARBA" id="ARBA00023242"/>
    </source>
</evidence>
<proteinExistence type="predicted"/>
<dbReference type="GO" id="GO:0003677">
    <property type="term" value="F:DNA binding"/>
    <property type="evidence" value="ECO:0007669"/>
    <property type="project" value="UniProtKB-KW"/>
</dbReference>
<organism evidence="6 7">
    <name type="scientific">Coccidioides immitis RMSCC 2394</name>
    <dbReference type="NCBI Taxonomy" id="404692"/>
    <lineage>
        <taxon>Eukaryota</taxon>
        <taxon>Fungi</taxon>
        <taxon>Dikarya</taxon>
        <taxon>Ascomycota</taxon>
        <taxon>Pezizomycotina</taxon>
        <taxon>Eurotiomycetes</taxon>
        <taxon>Eurotiomycetidae</taxon>
        <taxon>Onygenales</taxon>
        <taxon>Onygenaceae</taxon>
        <taxon>Coccidioides</taxon>
    </lineage>
</organism>
<evidence type="ECO:0008006" key="8">
    <source>
        <dbReference type="Google" id="ProtNLM"/>
    </source>
</evidence>
<dbReference type="InterPro" id="IPR036864">
    <property type="entry name" value="Zn2-C6_fun-type_DNA-bd_sf"/>
</dbReference>
<dbReference type="SUPFAM" id="SSF57701">
    <property type="entry name" value="Zn2/Cys6 DNA-binding domain"/>
    <property type="match status" value="1"/>
</dbReference>
<keyword evidence="4" id="KW-0539">Nucleus</keyword>
<evidence type="ECO:0000256" key="2">
    <source>
        <dbReference type="ARBA" id="ARBA00023125"/>
    </source>
</evidence>
<name>A0A0J6Y495_COCIT</name>
<keyword evidence="3" id="KW-0804">Transcription</keyword>
<evidence type="ECO:0000313" key="6">
    <source>
        <dbReference type="EMBL" id="KMP01463.1"/>
    </source>
</evidence>
<dbReference type="OrthoDB" id="4186373at2759"/>
<dbReference type="Proteomes" id="UP000054565">
    <property type="component" value="Unassembled WGS sequence"/>
</dbReference>
<evidence type="ECO:0000313" key="7">
    <source>
        <dbReference type="Proteomes" id="UP000054565"/>
    </source>
</evidence>
<gene>
    <name evidence="6" type="ORF">CIRG_01603</name>
</gene>
<reference evidence="7" key="1">
    <citation type="journal article" date="2010" name="Genome Res.">
        <title>Population genomic sequencing of Coccidioides fungi reveals recent hybridization and transposon control.</title>
        <authorList>
            <person name="Neafsey D.E."/>
            <person name="Barker B.M."/>
            <person name="Sharpton T.J."/>
            <person name="Stajich J.E."/>
            <person name="Park D.J."/>
            <person name="Whiston E."/>
            <person name="Hung C.-Y."/>
            <person name="McMahan C."/>
            <person name="White J."/>
            <person name="Sykes S."/>
            <person name="Heiman D."/>
            <person name="Young S."/>
            <person name="Zeng Q."/>
            <person name="Abouelleil A."/>
            <person name="Aftuck L."/>
            <person name="Bessette D."/>
            <person name="Brown A."/>
            <person name="FitzGerald M."/>
            <person name="Lui A."/>
            <person name="Macdonald J.P."/>
            <person name="Priest M."/>
            <person name="Orbach M.J."/>
            <person name="Galgiani J.N."/>
            <person name="Kirkland T.N."/>
            <person name="Cole G.T."/>
            <person name="Birren B.W."/>
            <person name="Henn M.R."/>
            <person name="Taylor J.W."/>
            <person name="Rounsley S.D."/>
        </authorList>
    </citation>
    <scope>NUCLEOTIDE SEQUENCE [LARGE SCALE GENOMIC DNA]</scope>
    <source>
        <strain evidence="7">RMSCC 2394</strain>
    </source>
</reference>
<dbReference type="GO" id="GO:0008270">
    <property type="term" value="F:zinc ion binding"/>
    <property type="evidence" value="ECO:0007669"/>
    <property type="project" value="InterPro"/>
</dbReference>
<feature type="region of interest" description="Disordered" evidence="5">
    <location>
        <begin position="1"/>
        <end position="28"/>
    </location>
</feature>
<sequence length="746" mass="84390">MEHYLNLRSYDQDPSPTQHLSVDPDDSNIQNTLATSLSQTSAEESTFRIDAISIPARNTPFFPLLHDFEENRGDQNQYAHIADGTKAVTNAGVHGVVVHPEYISTQVLPSSPIIHPLGIPKIPHVVSRSPSPMLTRFPQKLPQEIGDDFSLDNATGSHAQQLPPPPVDYGDSDVFQASQPATCSRQLAPKFASRIANHAPMVLGKQSSRAKVREYTFVSEDPSRKLPTIALRARNINFDNDYSRRLWEEERLHKEAMKKAGGSCIWCNQMKKRCDPSKRCSPCRRRGWPCFRSYDQIWLYVAPLYTFGKIKPSERDRSKVLEATKLKTFEKAYELCRKLHSKLQSPIPQGNAILQCRWRYPNPSGLVVLDSSLLLDPLEEYQLPEDDKETLIRTVLSIVPEPKLFKENNTSESPTILGISMKMLGLAAFIISTARGQPFARQTDIPHSQIVLLYLLTYLVQILVQLSDDFSLELFRLFRQKRNRKPVLDDAFLATGLYYRVLSALHYFAPGPDSMIEVILFGVKKQLGPVISLIETLLRSDFLATNYIQGYLGLASSAKEKNFWMYFDRRVPPLPILDDMQISLYFYDKTSFPVPTALHRNFQPFSFPYLSTISELMSSEYNEISDFQTAENRPMPGPDVVSFTTRPQNDQFITHATALGIWAEPVLFDDNVTGEQKDIILHGLDAEGIYSQSSDSRNPMQTESIPLEKVGSNAQDEGEAPTTYSPDPFFDYQKYFDHDGGTSGPE</sequence>